<dbReference type="AlphaFoldDB" id="A0A848GNZ0"/>
<evidence type="ECO:0000313" key="2">
    <source>
        <dbReference type="Proteomes" id="UP000583266"/>
    </source>
</evidence>
<dbReference type="EMBL" id="JABBGC010000003">
    <property type="protein sequence ID" value="NML40325.1"/>
    <property type="molecule type" value="Genomic_DNA"/>
</dbReference>
<evidence type="ECO:0000313" key="1">
    <source>
        <dbReference type="EMBL" id="NML40325.1"/>
    </source>
</evidence>
<dbReference type="Proteomes" id="UP000583266">
    <property type="component" value="Unassembled WGS sequence"/>
</dbReference>
<accession>A0A848GNZ0</accession>
<name>A0A848GNZ0_9BACT</name>
<keyword evidence="2" id="KW-1185">Reference proteome</keyword>
<sequence length="104" mass="12037">MIAIDWIREDHLPALLSALSHICHHAFDDADVDAVSYGLTDTSLDNDRWFDYSLPGEQTIALQFCRDDDDTDIIYCRIHCADEHQPAIEMMQFFLGNFALQYLR</sequence>
<protein>
    <submittedName>
        <fullName evidence="1">Uncharacterized protein</fullName>
    </submittedName>
</protein>
<comment type="caution">
    <text evidence="1">The sequence shown here is derived from an EMBL/GenBank/DDBJ whole genome shotgun (WGS) entry which is preliminary data.</text>
</comment>
<proteinExistence type="predicted"/>
<organism evidence="1 2">
    <name type="scientific">Chitinophaga fulva</name>
    <dbReference type="NCBI Taxonomy" id="2728842"/>
    <lineage>
        <taxon>Bacteria</taxon>
        <taxon>Pseudomonadati</taxon>
        <taxon>Bacteroidota</taxon>
        <taxon>Chitinophagia</taxon>
        <taxon>Chitinophagales</taxon>
        <taxon>Chitinophagaceae</taxon>
        <taxon>Chitinophaga</taxon>
    </lineage>
</organism>
<gene>
    <name evidence="1" type="ORF">HHL17_24220</name>
</gene>
<reference evidence="1 2" key="1">
    <citation type="submission" date="2020-04" db="EMBL/GenBank/DDBJ databases">
        <title>Chitinophaga sp. G-6-1-13 sp. nov., isolated from soil.</title>
        <authorList>
            <person name="Dahal R.H."/>
            <person name="Chaudhary D.K."/>
        </authorList>
    </citation>
    <scope>NUCLEOTIDE SEQUENCE [LARGE SCALE GENOMIC DNA]</scope>
    <source>
        <strain evidence="1 2">G-6-1-13</strain>
    </source>
</reference>
<dbReference type="RefSeq" id="WP_169227433.1">
    <property type="nucleotide sequence ID" value="NZ_JABBGC010000003.1"/>
</dbReference>